<dbReference type="AlphaFoldDB" id="A0A7Y0S5I9"/>
<proteinExistence type="predicted"/>
<feature type="non-terminal residue" evidence="2">
    <location>
        <position position="1"/>
    </location>
</feature>
<gene>
    <name evidence="2" type="ORF">HKB21_14100</name>
</gene>
<organism evidence="2 3">
    <name type="scientific">Vibrio parahaemolyticus</name>
    <dbReference type="NCBI Taxonomy" id="670"/>
    <lineage>
        <taxon>Bacteria</taxon>
        <taxon>Pseudomonadati</taxon>
        <taxon>Pseudomonadota</taxon>
        <taxon>Gammaproteobacteria</taxon>
        <taxon>Vibrionales</taxon>
        <taxon>Vibrionaceae</taxon>
        <taxon>Vibrio</taxon>
    </lineage>
</organism>
<feature type="domain" description="Soluble ligand binding" evidence="1">
    <location>
        <begin position="61"/>
        <end position="86"/>
    </location>
</feature>
<feature type="non-terminal residue" evidence="2">
    <location>
        <position position="143"/>
    </location>
</feature>
<sequence>QMAGGFTANAHVEQLEIKRYASHGAREALTLDFNKTQARQSKVKNGDVIKILKKSEELTRYVQIGGDVRHPGYVEWRNGLRVADLFKSVDSAFNSTADVNYAVVVREVNPQRDIEVFQFSLANAILSPSSQDNIQLQSRDRIL</sequence>
<reference evidence="2 3" key="1">
    <citation type="submission" date="2020-04" db="EMBL/GenBank/DDBJ databases">
        <title>Whole-genome sequencing of Vibrio spp. from China reveals different genetic environments of blaCTX-M-14 among diverse lineages.</title>
        <authorList>
            <person name="Zheng Z."/>
            <person name="Ye L."/>
            <person name="Chen S."/>
        </authorList>
    </citation>
    <scope>NUCLEOTIDE SEQUENCE [LARGE SCALE GENOMIC DNA]</scope>
    <source>
        <strain evidence="2 3">Vb0574</strain>
    </source>
</reference>
<protein>
    <submittedName>
        <fullName evidence="2">OtnA protein</fullName>
    </submittedName>
</protein>
<evidence type="ECO:0000313" key="3">
    <source>
        <dbReference type="Proteomes" id="UP000555836"/>
    </source>
</evidence>
<comment type="caution">
    <text evidence="2">The sequence shown here is derived from an EMBL/GenBank/DDBJ whole genome shotgun (WGS) entry which is preliminary data.</text>
</comment>
<evidence type="ECO:0000313" key="2">
    <source>
        <dbReference type="EMBL" id="NMU26752.1"/>
    </source>
</evidence>
<dbReference type="EMBL" id="JABCLD010001442">
    <property type="protein sequence ID" value="NMU26752.1"/>
    <property type="molecule type" value="Genomic_DNA"/>
</dbReference>
<name>A0A7Y0S5I9_VIBPH</name>
<accession>A0A7Y0S5I9</accession>
<dbReference type="InterPro" id="IPR019554">
    <property type="entry name" value="Soluble_ligand-bd"/>
</dbReference>
<evidence type="ECO:0000259" key="1">
    <source>
        <dbReference type="Pfam" id="PF10531"/>
    </source>
</evidence>
<dbReference type="Pfam" id="PF10531">
    <property type="entry name" value="SLBB"/>
    <property type="match status" value="1"/>
</dbReference>
<dbReference type="Gene3D" id="3.10.560.10">
    <property type="entry name" value="Outer membrane lipoprotein wza domain like"/>
    <property type="match status" value="1"/>
</dbReference>
<dbReference type="Proteomes" id="UP000555836">
    <property type="component" value="Unassembled WGS sequence"/>
</dbReference>